<gene>
    <name evidence="2" type="ORF">DVG78_05990</name>
</gene>
<dbReference type="OrthoDB" id="826998at2"/>
<sequence>MEVTPYRIEITERFRKHFKEINDFILKHSYQSSQKLQKDIVSIMADVCENPHLFNVAKITQSNKVFRYVKIMKSYKVYFYVENEIVVVLDILHEKRNPSATDYMEEI</sequence>
<protein>
    <submittedName>
        <fullName evidence="2">Type II toxin-antitoxin system RelE/ParE family toxin</fullName>
    </submittedName>
</protein>
<dbReference type="InterPro" id="IPR035093">
    <property type="entry name" value="RelE/ParE_toxin_dom_sf"/>
</dbReference>
<keyword evidence="1" id="KW-1277">Toxin-antitoxin system</keyword>
<evidence type="ECO:0000256" key="1">
    <source>
        <dbReference type="ARBA" id="ARBA00022649"/>
    </source>
</evidence>
<dbReference type="Proteomes" id="UP000253141">
    <property type="component" value="Unassembled WGS sequence"/>
</dbReference>
<dbReference type="AlphaFoldDB" id="A0A369IEZ7"/>
<evidence type="ECO:0000313" key="2">
    <source>
        <dbReference type="EMBL" id="RDB06835.1"/>
    </source>
</evidence>
<dbReference type="InterPro" id="IPR007712">
    <property type="entry name" value="RelE/ParE_toxin"/>
</dbReference>
<dbReference type="RefSeq" id="WP_114460156.1">
    <property type="nucleotide sequence ID" value="NZ_QPIW01000003.1"/>
</dbReference>
<reference evidence="2 3" key="1">
    <citation type="submission" date="2018-07" db="EMBL/GenBank/DDBJ databases">
        <title>Genome analysis of Runella aurantiaca.</title>
        <authorList>
            <person name="Yang X."/>
        </authorList>
    </citation>
    <scope>NUCLEOTIDE SEQUENCE [LARGE SCALE GENOMIC DNA]</scope>
    <source>
        <strain evidence="2 3">YX9</strain>
    </source>
</reference>
<keyword evidence="3" id="KW-1185">Reference proteome</keyword>
<comment type="caution">
    <text evidence="2">The sequence shown here is derived from an EMBL/GenBank/DDBJ whole genome shotgun (WGS) entry which is preliminary data.</text>
</comment>
<name>A0A369IEZ7_9BACT</name>
<dbReference type="Pfam" id="PF05016">
    <property type="entry name" value="ParE_toxin"/>
    <property type="match status" value="1"/>
</dbReference>
<dbReference type="SUPFAM" id="SSF143011">
    <property type="entry name" value="RelE-like"/>
    <property type="match status" value="1"/>
</dbReference>
<dbReference type="EMBL" id="QPIW01000003">
    <property type="protein sequence ID" value="RDB06835.1"/>
    <property type="molecule type" value="Genomic_DNA"/>
</dbReference>
<evidence type="ECO:0000313" key="3">
    <source>
        <dbReference type="Proteomes" id="UP000253141"/>
    </source>
</evidence>
<organism evidence="2 3">
    <name type="scientific">Runella aurantiaca</name>
    <dbReference type="NCBI Taxonomy" id="2282308"/>
    <lineage>
        <taxon>Bacteria</taxon>
        <taxon>Pseudomonadati</taxon>
        <taxon>Bacteroidota</taxon>
        <taxon>Cytophagia</taxon>
        <taxon>Cytophagales</taxon>
        <taxon>Spirosomataceae</taxon>
        <taxon>Runella</taxon>
    </lineage>
</organism>
<proteinExistence type="predicted"/>
<dbReference type="Gene3D" id="3.30.2310.20">
    <property type="entry name" value="RelE-like"/>
    <property type="match status" value="1"/>
</dbReference>
<accession>A0A369IEZ7</accession>